<proteinExistence type="predicted"/>
<feature type="non-terminal residue" evidence="1">
    <location>
        <position position="78"/>
    </location>
</feature>
<dbReference type="Proteomes" id="UP000708208">
    <property type="component" value="Unassembled WGS sequence"/>
</dbReference>
<protein>
    <submittedName>
        <fullName evidence="1">Uncharacterized protein</fullName>
    </submittedName>
</protein>
<dbReference type="EMBL" id="CAJVCH010015985">
    <property type="protein sequence ID" value="CAG7680705.1"/>
    <property type="molecule type" value="Genomic_DNA"/>
</dbReference>
<dbReference type="AlphaFoldDB" id="A0A8J2J6C4"/>
<reference evidence="1" key="1">
    <citation type="submission" date="2021-06" db="EMBL/GenBank/DDBJ databases">
        <authorList>
            <person name="Hodson N. C."/>
            <person name="Mongue J. A."/>
            <person name="Jaron S. K."/>
        </authorList>
    </citation>
    <scope>NUCLEOTIDE SEQUENCE</scope>
</reference>
<evidence type="ECO:0000313" key="2">
    <source>
        <dbReference type="Proteomes" id="UP000708208"/>
    </source>
</evidence>
<organism evidence="1 2">
    <name type="scientific">Allacma fusca</name>
    <dbReference type="NCBI Taxonomy" id="39272"/>
    <lineage>
        <taxon>Eukaryota</taxon>
        <taxon>Metazoa</taxon>
        <taxon>Ecdysozoa</taxon>
        <taxon>Arthropoda</taxon>
        <taxon>Hexapoda</taxon>
        <taxon>Collembola</taxon>
        <taxon>Symphypleona</taxon>
        <taxon>Sminthuridae</taxon>
        <taxon>Allacma</taxon>
    </lineage>
</organism>
<keyword evidence="2" id="KW-1185">Reference proteome</keyword>
<accession>A0A8J2J6C4</accession>
<comment type="caution">
    <text evidence="1">The sequence shown here is derived from an EMBL/GenBank/DDBJ whole genome shotgun (WGS) entry which is preliminary data.</text>
</comment>
<sequence>MTSSAGPSVDQETLLSDLMLELKNEKKTGPSTSTEKLIKKIATPQLEPMKMPKMAPSFVIKPELKKFKPTVSYVNNKT</sequence>
<gene>
    <name evidence="1" type="ORF">AFUS01_LOCUS2760</name>
</gene>
<name>A0A8J2J6C4_9HEXA</name>
<evidence type="ECO:0000313" key="1">
    <source>
        <dbReference type="EMBL" id="CAG7680705.1"/>
    </source>
</evidence>